<dbReference type="EMBL" id="HBUE01258448">
    <property type="protein sequence ID" value="CAG6557655.1"/>
    <property type="molecule type" value="Transcribed_RNA"/>
</dbReference>
<protein>
    <submittedName>
        <fullName evidence="1">(northern house mosquito) hypothetical protein</fullName>
    </submittedName>
</protein>
<dbReference type="EMBL" id="HBUE01258449">
    <property type="protein sequence ID" value="CAG6557658.1"/>
    <property type="molecule type" value="Transcribed_RNA"/>
</dbReference>
<dbReference type="EMBL" id="HBUE01153407">
    <property type="protein sequence ID" value="CAG6506336.1"/>
    <property type="molecule type" value="Transcribed_RNA"/>
</dbReference>
<dbReference type="EMBL" id="HBUE01153412">
    <property type="protein sequence ID" value="CAG6506346.1"/>
    <property type="molecule type" value="Transcribed_RNA"/>
</dbReference>
<dbReference type="EMBL" id="HBUE01008155">
    <property type="protein sequence ID" value="CAG6447009.1"/>
    <property type="molecule type" value="Transcribed_RNA"/>
</dbReference>
<dbReference type="EMBL" id="HBUE01258447">
    <property type="protein sequence ID" value="CAG6557652.1"/>
    <property type="molecule type" value="Transcribed_RNA"/>
</dbReference>
<dbReference type="EMBL" id="HBUE01008156">
    <property type="protein sequence ID" value="CAG6447015.1"/>
    <property type="molecule type" value="Transcribed_RNA"/>
</dbReference>
<evidence type="ECO:0000313" key="1">
    <source>
        <dbReference type="EMBL" id="CAG6447009.1"/>
    </source>
</evidence>
<dbReference type="EMBL" id="HBUE01008152">
    <property type="protein sequence ID" value="CAG6446996.1"/>
    <property type="molecule type" value="Transcribed_RNA"/>
</dbReference>
<proteinExistence type="predicted"/>
<organism evidence="1">
    <name type="scientific">Culex pipiens</name>
    <name type="common">House mosquito</name>
    <dbReference type="NCBI Taxonomy" id="7175"/>
    <lineage>
        <taxon>Eukaryota</taxon>
        <taxon>Metazoa</taxon>
        <taxon>Ecdysozoa</taxon>
        <taxon>Arthropoda</taxon>
        <taxon>Hexapoda</taxon>
        <taxon>Insecta</taxon>
        <taxon>Pterygota</taxon>
        <taxon>Neoptera</taxon>
        <taxon>Endopterygota</taxon>
        <taxon>Diptera</taxon>
        <taxon>Nematocera</taxon>
        <taxon>Culicoidea</taxon>
        <taxon>Culicidae</taxon>
        <taxon>Culicinae</taxon>
        <taxon>Culicini</taxon>
        <taxon>Culex</taxon>
        <taxon>Culex</taxon>
    </lineage>
</organism>
<dbReference type="EMBL" id="HBUE01258446">
    <property type="protein sequence ID" value="CAG6557649.1"/>
    <property type="molecule type" value="Transcribed_RNA"/>
</dbReference>
<dbReference type="EMBL" id="HBUE01153409">
    <property type="protein sequence ID" value="CAG6506342.1"/>
    <property type="molecule type" value="Transcribed_RNA"/>
</dbReference>
<reference evidence="1" key="1">
    <citation type="submission" date="2021-05" db="EMBL/GenBank/DDBJ databases">
        <authorList>
            <person name="Alioto T."/>
            <person name="Alioto T."/>
            <person name="Gomez Garrido J."/>
        </authorList>
    </citation>
    <scope>NUCLEOTIDE SEQUENCE</scope>
</reference>
<dbReference type="EMBL" id="HBUE01153408">
    <property type="protein sequence ID" value="CAG6506339.1"/>
    <property type="molecule type" value="Transcribed_RNA"/>
</dbReference>
<sequence length="113" mass="12851">MRRLVVCESYRHRSRGMGSGSVPGTDQPKVVPRSAWCSQPGQAERTLVGLNVDRASLGTNALLHACIFWDNVHPSLHTFFHHIIKSVCWDKSNRTVRHYSHTFTHGLAKIYIR</sequence>
<dbReference type="EMBL" id="HBUE01258452">
    <property type="protein sequence ID" value="CAG6557662.1"/>
    <property type="molecule type" value="Transcribed_RNA"/>
</dbReference>
<dbReference type="EMBL" id="HBUE01258453">
    <property type="protein sequence ID" value="CAG6557665.1"/>
    <property type="molecule type" value="Transcribed_RNA"/>
</dbReference>
<dbReference type="EMBL" id="HBUE01153413">
    <property type="protein sequence ID" value="CAG6506349.1"/>
    <property type="molecule type" value="Transcribed_RNA"/>
</dbReference>
<name>A0A8D7ZYP1_CULPI</name>
<dbReference type="EMBL" id="HBUE01153406">
    <property type="protein sequence ID" value="CAG6506333.1"/>
    <property type="molecule type" value="Transcribed_RNA"/>
</dbReference>
<dbReference type="EMBL" id="HBUE01008157">
    <property type="protein sequence ID" value="CAG6447021.1"/>
    <property type="molecule type" value="Transcribed_RNA"/>
</dbReference>
<dbReference type="AlphaFoldDB" id="A0A8D7ZYP1"/>
<accession>A0A8D7ZYP1</accession>